<evidence type="ECO:0000259" key="5">
    <source>
        <dbReference type="Pfam" id="PF00535"/>
    </source>
</evidence>
<evidence type="ECO:0000313" key="6">
    <source>
        <dbReference type="EMBL" id="MBP2437066.1"/>
    </source>
</evidence>
<keyword evidence="7" id="KW-1185">Reference proteome</keyword>
<evidence type="ECO:0000256" key="4">
    <source>
        <dbReference type="ARBA" id="ARBA00022679"/>
    </source>
</evidence>
<feature type="domain" description="Glycosyltransferase 2-like" evidence="5">
    <location>
        <begin position="6"/>
        <end position="128"/>
    </location>
</feature>
<dbReference type="Gene3D" id="3.90.550.10">
    <property type="entry name" value="Spore Coat Polysaccharide Biosynthesis Protein SpsA, Chain A"/>
    <property type="match status" value="1"/>
</dbReference>
<sequence length="295" mass="32345">MKVQAVVVNYQSSDYVRACLNSLALAGIDRVSVVDNYSTAHERLAIEEVIRQSPIEAAFTPLEENIGFGAGVNRGFAALGSTPEDLVWIVNPDAEVNSDALSSLAGRIVDGDADIVSPLILTGSRAQPVVWFGGGSIIESEGRTKHVHFGERLDGLTGLTPADFLTGAAPMMRSRVFDQMGGFREDLFLYWEDADFSRRAAAAGLRLAVDLDAHIWHAVGGSGDRSGKSAVYYYHMQRNRMLVAAPWTSRWNLLLGRGLKETLKLSLRPLKEPQARLVKLKSGFRGLRDGFRRSR</sequence>
<dbReference type="EMBL" id="JAGIOL010000001">
    <property type="protein sequence ID" value="MBP2437066.1"/>
    <property type="molecule type" value="Genomic_DNA"/>
</dbReference>
<dbReference type="SUPFAM" id="SSF53448">
    <property type="entry name" value="Nucleotide-diphospho-sugar transferases"/>
    <property type="match status" value="1"/>
</dbReference>
<evidence type="ECO:0000313" key="7">
    <source>
        <dbReference type="Proteomes" id="UP001519362"/>
    </source>
</evidence>
<comment type="caution">
    <text evidence="6">The sequence shown here is derived from an EMBL/GenBank/DDBJ whole genome shotgun (WGS) entry which is preliminary data.</text>
</comment>
<accession>A0ABS4ZIF1</accession>
<name>A0ABS4ZIF1_9MICO</name>
<reference evidence="6 7" key="1">
    <citation type="submission" date="2021-03" db="EMBL/GenBank/DDBJ databases">
        <title>Sequencing the genomes of 1000 actinobacteria strains.</title>
        <authorList>
            <person name="Klenk H.-P."/>
        </authorList>
    </citation>
    <scope>NUCLEOTIDE SEQUENCE [LARGE SCALE GENOMIC DNA]</scope>
    <source>
        <strain evidence="6 7">DSM 24221</strain>
    </source>
</reference>
<dbReference type="InterPro" id="IPR029044">
    <property type="entry name" value="Nucleotide-diphossugar_trans"/>
</dbReference>
<proteinExistence type="inferred from homology"/>
<evidence type="ECO:0000256" key="3">
    <source>
        <dbReference type="ARBA" id="ARBA00022676"/>
    </source>
</evidence>
<keyword evidence="3" id="KW-0328">Glycosyltransferase</keyword>
<dbReference type="Proteomes" id="UP001519362">
    <property type="component" value="Unassembled WGS sequence"/>
</dbReference>
<comment type="pathway">
    <text evidence="1">Cell wall biogenesis; cell wall polysaccharide biosynthesis.</text>
</comment>
<dbReference type="RefSeq" id="WP_165134861.1">
    <property type="nucleotide sequence ID" value="NZ_CP049253.1"/>
</dbReference>
<keyword evidence="4" id="KW-0808">Transferase</keyword>
<dbReference type="PANTHER" id="PTHR43179">
    <property type="entry name" value="RHAMNOSYLTRANSFERASE WBBL"/>
    <property type="match status" value="1"/>
</dbReference>
<organism evidence="6 7">
    <name type="scientific">Microbacterium amylolyticum</name>
    <dbReference type="NCBI Taxonomy" id="936337"/>
    <lineage>
        <taxon>Bacteria</taxon>
        <taxon>Bacillati</taxon>
        <taxon>Actinomycetota</taxon>
        <taxon>Actinomycetes</taxon>
        <taxon>Micrococcales</taxon>
        <taxon>Microbacteriaceae</taxon>
        <taxon>Microbacterium</taxon>
    </lineage>
</organism>
<evidence type="ECO:0000256" key="1">
    <source>
        <dbReference type="ARBA" id="ARBA00004776"/>
    </source>
</evidence>
<dbReference type="Pfam" id="PF00535">
    <property type="entry name" value="Glycos_transf_2"/>
    <property type="match status" value="1"/>
</dbReference>
<evidence type="ECO:0000256" key="2">
    <source>
        <dbReference type="ARBA" id="ARBA00006739"/>
    </source>
</evidence>
<gene>
    <name evidence="6" type="ORF">JOF34_001652</name>
</gene>
<dbReference type="PANTHER" id="PTHR43179:SF12">
    <property type="entry name" value="GALACTOFURANOSYLTRANSFERASE GLFT2"/>
    <property type="match status" value="1"/>
</dbReference>
<comment type="similarity">
    <text evidence="2">Belongs to the glycosyltransferase 2 family.</text>
</comment>
<dbReference type="InterPro" id="IPR001173">
    <property type="entry name" value="Glyco_trans_2-like"/>
</dbReference>
<protein>
    <submittedName>
        <fullName evidence="6">GT2 family glycosyltransferase</fullName>
    </submittedName>
</protein>